<dbReference type="Pfam" id="PF14901">
    <property type="entry name" value="Jiv90"/>
    <property type="match status" value="1"/>
</dbReference>
<protein>
    <recommendedName>
        <fullName evidence="2">J domain-containing protein</fullName>
    </recommendedName>
</protein>
<dbReference type="InterPro" id="IPR052317">
    <property type="entry name" value="Viral_replicn-host_int_reg"/>
</dbReference>
<dbReference type="AlphaFoldDB" id="A0A8K0NX72"/>
<dbReference type="PANTHER" id="PTHR44665">
    <property type="entry name" value="DNAJ HOMOLOG SUBFAMILY C MEMBER 14"/>
    <property type="match status" value="1"/>
</dbReference>
<dbReference type="InterPro" id="IPR001623">
    <property type="entry name" value="DnaJ_domain"/>
</dbReference>
<dbReference type="Pfam" id="PF00226">
    <property type="entry name" value="DnaJ"/>
    <property type="match status" value="1"/>
</dbReference>
<keyword evidence="4" id="KW-1185">Reference proteome</keyword>
<dbReference type="OrthoDB" id="1507364at2759"/>
<name>A0A8K0NX72_LADFU</name>
<feature type="compositionally biased region" description="Gly residues" evidence="1">
    <location>
        <begin position="489"/>
        <end position="507"/>
    </location>
</feature>
<evidence type="ECO:0000256" key="1">
    <source>
        <dbReference type="SAM" id="MobiDB-lite"/>
    </source>
</evidence>
<dbReference type="CDD" id="cd06257">
    <property type="entry name" value="DnaJ"/>
    <property type="match status" value="1"/>
</dbReference>
<dbReference type="PROSITE" id="PS50076">
    <property type="entry name" value="DNAJ_2"/>
    <property type="match status" value="1"/>
</dbReference>
<feature type="compositionally biased region" description="Low complexity" evidence="1">
    <location>
        <begin position="508"/>
        <end position="525"/>
    </location>
</feature>
<dbReference type="InterPro" id="IPR036869">
    <property type="entry name" value="J_dom_sf"/>
</dbReference>
<feature type="region of interest" description="Disordered" evidence="1">
    <location>
        <begin position="486"/>
        <end position="563"/>
    </location>
</feature>
<evidence type="ECO:0000313" key="3">
    <source>
        <dbReference type="EMBL" id="KAG8225321.1"/>
    </source>
</evidence>
<reference evidence="3" key="2">
    <citation type="submission" date="2017-10" db="EMBL/GenBank/DDBJ databases">
        <title>Ladona fulva Genome sequencing and assembly.</title>
        <authorList>
            <person name="Murali S."/>
            <person name="Richards S."/>
            <person name="Bandaranaike D."/>
            <person name="Bellair M."/>
            <person name="Blankenburg K."/>
            <person name="Chao H."/>
            <person name="Dinh H."/>
            <person name="Doddapaneni H."/>
            <person name="Dugan-Rocha S."/>
            <person name="Elkadiri S."/>
            <person name="Gnanaolivu R."/>
            <person name="Hernandez B."/>
            <person name="Skinner E."/>
            <person name="Javaid M."/>
            <person name="Lee S."/>
            <person name="Li M."/>
            <person name="Ming W."/>
            <person name="Munidasa M."/>
            <person name="Muniz J."/>
            <person name="Nguyen L."/>
            <person name="Hughes D."/>
            <person name="Osuji N."/>
            <person name="Pu L.-L."/>
            <person name="Puazo M."/>
            <person name="Qu C."/>
            <person name="Quiroz J."/>
            <person name="Raj R."/>
            <person name="Weissenberger G."/>
            <person name="Xin Y."/>
            <person name="Zou X."/>
            <person name="Han Y."/>
            <person name="Worley K."/>
            <person name="Muzny D."/>
            <person name="Gibbs R."/>
        </authorList>
    </citation>
    <scope>NUCLEOTIDE SEQUENCE</scope>
    <source>
        <strain evidence="3">Sampled in the wild</strain>
    </source>
</reference>
<dbReference type="SUPFAM" id="SSF46565">
    <property type="entry name" value="Chaperone J-domain"/>
    <property type="match status" value="1"/>
</dbReference>
<comment type="caution">
    <text evidence="3">The sequence shown here is derived from an EMBL/GenBank/DDBJ whole genome shotgun (WGS) entry which is preliminary data.</text>
</comment>
<gene>
    <name evidence="3" type="ORF">J437_LFUL001936</name>
</gene>
<evidence type="ECO:0000313" key="4">
    <source>
        <dbReference type="Proteomes" id="UP000792457"/>
    </source>
</evidence>
<accession>A0A8K0NX72</accession>
<feature type="domain" description="J" evidence="2">
    <location>
        <begin position="294"/>
        <end position="358"/>
    </location>
</feature>
<dbReference type="Proteomes" id="UP000792457">
    <property type="component" value="Unassembled WGS sequence"/>
</dbReference>
<dbReference type="Gene3D" id="1.10.287.110">
    <property type="entry name" value="DnaJ domain"/>
    <property type="match status" value="1"/>
</dbReference>
<proteinExistence type="predicted"/>
<sequence>MLLLPHLDQVVQKVMEEKVEKLVEVLRFPLEVEVVVHHPQVVVVKEPLSHHCLQSVLLENLNLEKEDRGIAEEKASNLLVRMLKEFFFSIFDAALLIKEYKVIKSEILNYFLCGLVALCRTARNHVIRWGSIVLQALLWFLHLLSDILSLSSHLIWNISSPKSGASKKRSSSIGSSVPRWRICAWIFRLWKGSIKWCWKTNWKFRSWLGRRGWWGGVEGSFEDWDHDEDEDSDGVPFGREKSGNRKARGKFGFHHPGSLECNISLPSTGEEAMKRLLACKGKDPYRKKFSLDLFSIDILGVTPNCSDDDVKKYYKRQAFLVHPDKNGQPGAEEAFKILVHAFDLIGEPEKRLAYDRRVVETRQAEHAWSEFSDLLSQLQEKMAEAANTISFEYRQARCTNCGKRHRRISVPRPCYAARLCSQCKIHHAAREGDIWAESSMFGFLWHYYACMEGAIYDITEWATCQGDNLRHLRPNSHNVQYRILLGKRGTNGGNGGGSSPTAPGGGPSHSSNNSRPARSSESPSEPDLDHFLNNLYSGGGMGGNSDSSLRQEQSRKRKGKRKK</sequence>
<dbReference type="EMBL" id="KZ308233">
    <property type="protein sequence ID" value="KAG8225321.1"/>
    <property type="molecule type" value="Genomic_DNA"/>
</dbReference>
<dbReference type="PRINTS" id="PR00625">
    <property type="entry name" value="JDOMAIN"/>
</dbReference>
<evidence type="ECO:0000259" key="2">
    <source>
        <dbReference type="PROSITE" id="PS50076"/>
    </source>
</evidence>
<dbReference type="SMART" id="SM00271">
    <property type="entry name" value="DnaJ"/>
    <property type="match status" value="1"/>
</dbReference>
<organism evidence="3 4">
    <name type="scientific">Ladona fulva</name>
    <name type="common">Scarce chaser dragonfly</name>
    <name type="synonym">Libellula fulva</name>
    <dbReference type="NCBI Taxonomy" id="123851"/>
    <lineage>
        <taxon>Eukaryota</taxon>
        <taxon>Metazoa</taxon>
        <taxon>Ecdysozoa</taxon>
        <taxon>Arthropoda</taxon>
        <taxon>Hexapoda</taxon>
        <taxon>Insecta</taxon>
        <taxon>Pterygota</taxon>
        <taxon>Palaeoptera</taxon>
        <taxon>Odonata</taxon>
        <taxon>Epiprocta</taxon>
        <taxon>Anisoptera</taxon>
        <taxon>Libelluloidea</taxon>
        <taxon>Libellulidae</taxon>
        <taxon>Ladona</taxon>
    </lineage>
</organism>
<dbReference type="PANTHER" id="PTHR44665:SF1">
    <property type="entry name" value="DNAJ HOMOLOG SUBFAMILY C MEMBER 14"/>
    <property type="match status" value="1"/>
</dbReference>
<reference evidence="3" key="1">
    <citation type="submission" date="2013-04" db="EMBL/GenBank/DDBJ databases">
        <authorList>
            <person name="Qu J."/>
            <person name="Murali S.C."/>
            <person name="Bandaranaike D."/>
            <person name="Bellair M."/>
            <person name="Blankenburg K."/>
            <person name="Chao H."/>
            <person name="Dinh H."/>
            <person name="Doddapaneni H."/>
            <person name="Downs B."/>
            <person name="Dugan-Rocha S."/>
            <person name="Elkadiri S."/>
            <person name="Gnanaolivu R.D."/>
            <person name="Hernandez B."/>
            <person name="Javaid M."/>
            <person name="Jayaseelan J.C."/>
            <person name="Lee S."/>
            <person name="Li M."/>
            <person name="Ming W."/>
            <person name="Munidasa M."/>
            <person name="Muniz J."/>
            <person name="Nguyen L."/>
            <person name="Ongeri F."/>
            <person name="Osuji N."/>
            <person name="Pu L.-L."/>
            <person name="Puazo M."/>
            <person name="Qu C."/>
            <person name="Quiroz J."/>
            <person name="Raj R."/>
            <person name="Weissenberger G."/>
            <person name="Xin Y."/>
            <person name="Zou X."/>
            <person name="Han Y."/>
            <person name="Richards S."/>
            <person name="Worley K."/>
            <person name="Muzny D."/>
            <person name="Gibbs R."/>
        </authorList>
    </citation>
    <scope>NUCLEOTIDE SEQUENCE</scope>
    <source>
        <strain evidence="3">Sampled in the wild</strain>
    </source>
</reference>
<dbReference type="InterPro" id="IPR032843">
    <property type="entry name" value="Jiv"/>
</dbReference>